<dbReference type="InterPro" id="IPR002068">
    <property type="entry name" value="A-crystallin/Hsp20_dom"/>
</dbReference>
<protein>
    <submittedName>
        <fullName evidence="3">Protein containing Heat shock protein Hsp20 domain protein</fullName>
    </submittedName>
</protein>
<feature type="region of interest" description="Disordered" evidence="1">
    <location>
        <begin position="221"/>
        <end position="242"/>
    </location>
</feature>
<dbReference type="CDD" id="cd06471">
    <property type="entry name" value="ACD_LpsHSP_like"/>
    <property type="match status" value="1"/>
</dbReference>
<feature type="domain" description="SHSP" evidence="2">
    <location>
        <begin position="1"/>
        <end position="98"/>
    </location>
</feature>
<evidence type="ECO:0000313" key="3">
    <source>
        <dbReference type="EMBL" id="EKC64804.1"/>
    </source>
</evidence>
<reference evidence="3" key="1">
    <citation type="journal article" date="2013" name="Environ. Microbiol.">
        <title>Microbiota from the distal guts of lean and obese adolescents exhibit partial functional redundancy besides clear differences in community structure.</title>
        <authorList>
            <person name="Ferrer M."/>
            <person name="Ruiz A."/>
            <person name="Lanza F."/>
            <person name="Haange S.B."/>
            <person name="Oberbach A."/>
            <person name="Till H."/>
            <person name="Bargiela R."/>
            <person name="Campoy C."/>
            <person name="Segura M.T."/>
            <person name="Richter M."/>
            <person name="von Bergen M."/>
            <person name="Seifert J."/>
            <person name="Suarez A."/>
        </authorList>
    </citation>
    <scope>NUCLEOTIDE SEQUENCE</scope>
</reference>
<dbReference type="Gene3D" id="2.60.40.790">
    <property type="match status" value="1"/>
</dbReference>
<sequence length="242" mass="27227">NFVLEADLPGFKKEDIHVDVADDRLTVTAERHSNFEDKDKKNKYVRCERSYGTYARSFDISGIDAKAIKAAYSDGVLRVTLPKQKEVPNLFPAPVQELPPVGQVAQAEPCRGEMHGGMPQQMECPELRRGQQHPLPADIDRFRARHRQAFQQRFEPHIRGMGPRIEKAGVVLNRHPADPEGRMVAVEGSFRGAEPLRKATVRFAPAAEKPDIDIAARTKSRHGIEPAQSVTLEQQHRQPLFT</sequence>
<dbReference type="AlphaFoldDB" id="K1TBF8"/>
<feature type="non-terminal residue" evidence="3">
    <location>
        <position position="1"/>
    </location>
</feature>
<gene>
    <name evidence="3" type="ORF">LEA_10655</name>
</gene>
<dbReference type="PROSITE" id="PS01031">
    <property type="entry name" value="SHSP"/>
    <property type="match status" value="1"/>
</dbReference>
<dbReference type="PANTHER" id="PTHR11527">
    <property type="entry name" value="HEAT-SHOCK PROTEIN 20 FAMILY MEMBER"/>
    <property type="match status" value="1"/>
</dbReference>
<name>K1TBF8_9ZZZZ</name>
<dbReference type="SUPFAM" id="SSF49764">
    <property type="entry name" value="HSP20-like chaperones"/>
    <property type="match status" value="1"/>
</dbReference>
<proteinExistence type="predicted"/>
<organism evidence="3">
    <name type="scientific">human gut metagenome</name>
    <dbReference type="NCBI Taxonomy" id="408170"/>
    <lineage>
        <taxon>unclassified sequences</taxon>
        <taxon>metagenomes</taxon>
        <taxon>organismal metagenomes</taxon>
    </lineage>
</organism>
<evidence type="ECO:0000256" key="1">
    <source>
        <dbReference type="SAM" id="MobiDB-lite"/>
    </source>
</evidence>
<dbReference type="EMBL" id="AJWY01007162">
    <property type="protein sequence ID" value="EKC64804.1"/>
    <property type="molecule type" value="Genomic_DNA"/>
</dbReference>
<evidence type="ECO:0000259" key="2">
    <source>
        <dbReference type="PROSITE" id="PS01031"/>
    </source>
</evidence>
<dbReference type="InterPro" id="IPR031107">
    <property type="entry name" value="Small_HSP"/>
</dbReference>
<dbReference type="InterPro" id="IPR008978">
    <property type="entry name" value="HSP20-like_chaperone"/>
</dbReference>
<dbReference type="Pfam" id="PF00011">
    <property type="entry name" value="HSP20"/>
    <property type="match status" value="1"/>
</dbReference>
<accession>K1TBF8</accession>
<comment type="caution">
    <text evidence="3">The sequence shown here is derived from an EMBL/GenBank/DDBJ whole genome shotgun (WGS) entry which is preliminary data.</text>
</comment>
<keyword evidence="3" id="KW-0346">Stress response</keyword>